<reference evidence="10" key="1">
    <citation type="submission" date="2015-02" db="EMBL/GenBank/DDBJ databases">
        <title>Description and complete genome sequence of the first cultured representative of the subdivision 5 of the Verrucomicrobia phylum.</title>
        <authorList>
            <person name="Spring S."/>
            <person name="Bunk B."/>
            <person name="Sproer C."/>
            <person name="Klenk H.-P."/>
        </authorList>
    </citation>
    <scope>NUCLEOTIDE SEQUENCE [LARGE SCALE GENOMIC DNA]</scope>
    <source>
        <strain evidence="10">L21-Fru-AB</strain>
    </source>
</reference>
<dbReference type="GO" id="GO:0006412">
    <property type="term" value="P:translation"/>
    <property type="evidence" value="ECO:0007669"/>
    <property type="project" value="UniProtKB-UniRule"/>
</dbReference>
<dbReference type="AlphaFoldDB" id="A0A0G3EJI0"/>
<evidence type="ECO:0000256" key="1">
    <source>
        <dbReference type="ARBA" id="ARBA00008553"/>
    </source>
</evidence>
<keyword evidence="10" id="KW-1185">Reference proteome</keyword>
<organism evidence="9 10">
    <name type="scientific">Kiritimatiella glycovorans</name>
    <dbReference type="NCBI Taxonomy" id="1307763"/>
    <lineage>
        <taxon>Bacteria</taxon>
        <taxon>Pseudomonadati</taxon>
        <taxon>Kiritimatiellota</taxon>
        <taxon>Kiritimatiellia</taxon>
        <taxon>Kiritimatiellales</taxon>
        <taxon>Kiritimatiellaceae</taxon>
        <taxon>Kiritimatiella</taxon>
    </lineage>
</organism>
<keyword evidence="5" id="KW-0699">rRNA-binding</keyword>
<keyword evidence="3 5" id="KW-0687">Ribonucleoprotein</keyword>
<dbReference type="PIRSF" id="PIRSF002161">
    <property type="entry name" value="Ribosomal_L5"/>
    <property type="match status" value="1"/>
</dbReference>
<proteinExistence type="inferred from homology"/>
<dbReference type="HAMAP" id="MF_01333_B">
    <property type="entry name" value="Ribosomal_uL5_B"/>
    <property type="match status" value="1"/>
</dbReference>
<dbReference type="PANTHER" id="PTHR11994">
    <property type="entry name" value="60S RIBOSOMAL PROTEIN L11-RELATED"/>
    <property type="match status" value="1"/>
</dbReference>
<evidence type="ECO:0000313" key="9">
    <source>
        <dbReference type="EMBL" id="AKJ64945.1"/>
    </source>
</evidence>
<dbReference type="STRING" id="1307763.L21SP4_01703"/>
<dbReference type="NCBIfam" id="NF000585">
    <property type="entry name" value="PRK00010.1"/>
    <property type="match status" value="1"/>
</dbReference>
<dbReference type="FunFam" id="3.30.1440.10:FF:000001">
    <property type="entry name" value="50S ribosomal protein L5"/>
    <property type="match status" value="1"/>
</dbReference>
<gene>
    <name evidence="5 9" type="primary">rplE</name>
    <name evidence="9" type="ORF">L21SP4_01703</name>
</gene>
<dbReference type="Gene3D" id="3.30.1440.10">
    <property type="match status" value="1"/>
</dbReference>
<evidence type="ECO:0000256" key="6">
    <source>
        <dbReference type="RuleBase" id="RU003930"/>
    </source>
</evidence>
<accession>A0A0G3EJI0</accession>
<keyword evidence="5" id="KW-0694">RNA-binding</keyword>
<dbReference type="SUPFAM" id="SSF55282">
    <property type="entry name" value="RL5-like"/>
    <property type="match status" value="1"/>
</dbReference>
<dbReference type="GO" id="GO:0005840">
    <property type="term" value="C:ribosome"/>
    <property type="evidence" value="ECO:0007669"/>
    <property type="project" value="UniProtKB-KW"/>
</dbReference>
<dbReference type="PATRIC" id="fig|1609981.3.peg.1773"/>
<keyword evidence="2 5" id="KW-0689">Ribosomal protein</keyword>
<dbReference type="Proteomes" id="UP000035268">
    <property type="component" value="Chromosome"/>
</dbReference>
<evidence type="ECO:0000259" key="7">
    <source>
        <dbReference type="Pfam" id="PF00281"/>
    </source>
</evidence>
<evidence type="ECO:0000256" key="2">
    <source>
        <dbReference type="ARBA" id="ARBA00022980"/>
    </source>
</evidence>
<dbReference type="InterPro" id="IPR022803">
    <property type="entry name" value="Ribosomal_uL5_dom_sf"/>
</dbReference>
<name>A0A0G3EJI0_9BACT</name>
<comment type="similarity">
    <text evidence="1 5 6">Belongs to the universal ribosomal protein uL5 family.</text>
</comment>
<dbReference type="GO" id="GO:0000049">
    <property type="term" value="F:tRNA binding"/>
    <property type="evidence" value="ECO:0007669"/>
    <property type="project" value="UniProtKB-UniRule"/>
</dbReference>
<dbReference type="GO" id="GO:0019843">
    <property type="term" value="F:rRNA binding"/>
    <property type="evidence" value="ECO:0007669"/>
    <property type="project" value="UniProtKB-UniRule"/>
</dbReference>
<dbReference type="GO" id="GO:1990904">
    <property type="term" value="C:ribonucleoprotein complex"/>
    <property type="evidence" value="ECO:0007669"/>
    <property type="project" value="UniProtKB-KW"/>
</dbReference>
<evidence type="ECO:0000259" key="8">
    <source>
        <dbReference type="Pfam" id="PF00673"/>
    </source>
</evidence>
<feature type="domain" description="Large ribosomal subunit protein uL5 N-terminal" evidence="7">
    <location>
        <begin position="25"/>
        <end position="80"/>
    </location>
</feature>
<dbReference type="InterPro" id="IPR031310">
    <property type="entry name" value="Ribosomal_uL5_N"/>
</dbReference>
<dbReference type="Pfam" id="PF00281">
    <property type="entry name" value="Ribosomal_L5"/>
    <property type="match status" value="1"/>
</dbReference>
<dbReference type="GO" id="GO:0003735">
    <property type="term" value="F:structural constituent of ribosome"/>
    <property type="evidence" value="ECO:0007669"/>
    <property type="project" value="InterPro"/>
</dbReference>
<evidence type="ECO:0000313" key="10">
    <source>
        <dbReference type="Proteomes" id="UP000035268"/>
    </source>
</evidence>
<dbReference type="PROSITE" id="PS00358">
    <property type="entry name" value="RIBOSOMAL_L5"/>
    <property type="match status" value="1"/>
</dbReference>
<dbReference type="KEGG" id="vbl:L21SP4_01703"/>
<evidence type="ECO:0000256" key="4">
    <source>
        <dbReference type="ARBA" id="ARBA00035245"/>
    </source>
</evidence>
<comment type="subunit">
    <text evidence="5">Part of the 50S ribosomal subunit; part of the 5S rRNA/L5/L18/L25 subcomplex. Contacts the 5S rRNA and the P site tRNA. Forms a bridge to the 30S subunit in the 70S ribosome.</text>
</comment>
<reference evidence="9 10" key="2">
    <citation type="journal article" date="2016" name="ISME J.">
        <title>Characterization of the first cultured representative of Verrucomicrobia subdivision 5 indicates the proposal of a novel phylum.</title>
        <authorList>
            <person name="Spring S."/>
            <person name="Bunk B."/>
            <person name="Sproer C."/>
            <person name="Schumann P."/>
            <person name="Rohde M."/>
            <person name="Tindall B.J."/>
            <person name="Klenk H.P."/>
        </authorList>
    </citation>
    <scope>NUCLEOTIDE SEQUENCE [LARGE SCALE GENOMIC DNA]</scope>
    <source>
        <strain evidence="9 10">L21-Fru-AB</strain>
    </source>
</reference>
<dbReference type="EMBL" id="CP010904">
    <property type="protein sequence ID" value="AKJ64945.1"/>
    <property type="molecule type" value="Genomic_DNA"/>
</dbReference>
<protein>
    <recommendedName>
        <fullName evidence="4 5">Large ribosomal subunit protein uL5</fullName>
    </recommendedName>
</protein>
<keyword evidence="5" id="KW-0820">tRNA-binding</keyword>
<dbReference type="InterPro" id="IPR002132">
    <property type="entry name" value="Ribosomal_uL5"/>
</dbReference>
<dbReference type="RefSeq" id="WP_052882226.1">
    <property type="nucleotide sequence ID" value="NZ_CP010904.1"/>
</dbReference>
<dbReference type="InterPro" id="IPR031309">
    <property type="entry name" value="Ribosomal_uL5_C"/>
</dbReference>
<evidence type="ECO:0000256" key="5">
    <source>
        <dbReference type="HAMAP-Rule" id="MF_01333"/>
    </source>
</evidence>
<sequence>MVPRLKEEYWSRIVPELKKNHGYENPMRVPSLVKVVLNSSVGMDHDRDVLQAVAEDMAKIAGQRPVLTRARKSVSNFKLREGTNLGAKVTLRGNRMYEFLERFIDAALPRIRDFRGVSASGFDGRGNFSMGIREQTIFPEIDPDRVKQIHGMDITIVTTAESDEEARDLLRLIGMPFAAAAAG</sequence>
<dbReference type="InterPro" id="IPR020930">
    <property type="entry name" value="Ribosomal_uL5_bac-type"/>
</dbReference>
<dbReference type="OrthoDB" id="9806626at2"/>
<dbReference type="InterPro" id="IPR020929">
    <property type="entry name" value="Ribosomal_uL5_CS"/>
</dbReference>
<evidence type="ECO:0000256" key="3">
    <source>
        <dbReference type="ARBA" id="ARBA00023274"/>
    </source>
</evidence>
<feature type="domain" description="Large ribosomal subunit protein uL5 C-terminal" evidence="8">
    <location>
        <begin position="85"/>
        <end position="177"/>
    </location>
</feature>
<dbReference type="Pfam" id="PF00673">
    <property type="entry name" value="Ribosomal_L5_C"/>
    <property type="match status" value="1"/>
</dbReference>
<comment type="function">
    <text evidence="5">This is 1 of the proteins that bind and probably mediate the attachment of the 5S RNA into the large ribosomal subunit, where it forms part of the central protuberance. In the 70S ribosome it contacts protein S13 of the 30S subunit (bridge B1b), connecting the 2 subunits; this bridge is implicated in subunit movement. Contacts the P site tRNA; the 5S rRNA and some of its associated proteins might help stabilize positioning of ribosome-bound tRNAs.</text>
</comment>